<gene>
    <name evidence="1" type="ORF">G3I46_37765</name>
</gene>
<name>A0A6N9V0R7_9ACTN</name>
<dbReference type="Proteomes" id="UP000469545">
    <property type="component" value="Unassembled WGS sequence"/>
</dbReference>
<dbReference type="RefSeq" id="WP_164143487.1">
    <property type="nucleotide sequence ID" value="NZ_JAAGMB010000901.1"/>
</dbReference>
<organism evidence="1 2">
    <name type="scientific">Streptomyces coelicoflavus</name>
    <dbReference type="NCBI Taxonomy" id="285562"/>
    <lineage>
        <taxon>Bacteria</taxon>
        <taxon>Bacillati</taxon>
        <taxon>Actinomycetota</taxon>
        <taxon>Actinomycetes</taxon>
        <taxon>Kitasatosporales</taxon>
        <taxon>Streptomycetaceae</taxon>
        <taxon>Streptomyces</taxon>
    </lineage>
</organism>
<accession>A0A6N9V0R7</accession>
<dbReference type="EMBL" id="JAAGMB010000901">
    <property type="protein sequence ID" value="NEB22183.1"/>
    <property type="molecule type" value="Genomic_DNA"/>
</dbReference>
<keyword evidence="2" id="KW-1185">Reference proteome</keyword>
<evidence type="ECO:0000313" key="1">
    <source>
        <dbReference type="EMBL" id="NEB22183.1"/>
    </source>
</evidence>
<evidence type="ECO:0000313" key="2">
    <source>
        <dbReference type="Proteomes" id="UP000469545"/>
    </source>
</evidence>
<dbReference type="AlphaFoldDB" id="A0A6N9V0R7"/>
<sequence length="175" mass="18545">MTPAASVPYVLGLDTGTTTLREADHLLRALAAELALPEGVFGCTHLVRDGRPRVSLSLAAEAEPVLRTVRDRLTEQGYEVSEGAPDETGRAVLFPGADVLTGTLTLAELLARSAIDRVTVLGAPGEPAPETRLVTREHVRPHWQDGRLVLAAMPATGGTLVPFEDPNPTPCCADH</sequence>
<reference evidence="1 2" key="1">
    <citation type="submission" date="2020-01" db="EMBL/GenBank/DDBJ databases">
        <title>Insect and environment-associated Actinomycetes.</title>
        <authorList>
            <person name="Currrie C."/>
            <person name="Chevrette M."/>
            <person name="Carlson C."/>
            <person name="Stubbendieck R."/>
            <person name="Wendt-Pienkowski E."/>
        </authorList>
    </citation>
    <scope>NUCLEOTIDE SEQUENCE [LARGE SCALE GENOMIC DNA]</scope>
    <source>
        <strain evidence="1 2">SID14172</strain>
    </source>
</reference>
<protein>
    <submittedName>
        <fullName evidence="1">Uncharacterized protein</fullName>
    </submittedName>
</protein>
<comment type="caution">
    <text evidence="1">The sequence shown here is derived from an EMBL/GenBank/DDBJ whole genome shotgun (WGS) entry which is preliminary data.</text>
</comment>
<proteinExistence type="predicted"/>